<dbReference type="Proteomes" id="UP000650081">
    <property type="component" value="Unassembled WGS sequence"/>
</dbReference>
<protein>
    <submittedName>
        <fullName evidence="1">Uncharacterized protein</fullName>
    </submittedName>
</protein>
<comment type="caution">
    <text evidence="1">The sequence shown here is derived from an EMBL/GenBank/DDBJ whole genome shotgun (WGS) entry which is preliminary data.</text>
</comment>
<dbReference type="EMBL" id="JACSIT010000135">
    <property type="protein sequence ID" value="MBC6995364.1"/>
    <property type="molecule type" value="Genomic_DNA"/>
</dbReference>
<organism evidence="1 2">
    <name type="scientific">Neolewinella lacunae</name>
    <dbReference type="NCBI Taxonomy" id="1517758"/>
    <lineage>
        <taxon>Bacteria</taxon>
        <taxon>Pseudomonadati</taxon>
        <taxon>Bacteroidota</taxon>
        <taxon>Saprospiria</taxon>
        <taxon>Saprospirales</taxon>
        <taxon>Lewinellaceae</taxon>
        <taxon>Neolewinella</taxon>
    </lineage>
</organism>
<dbReference type="RefSeq" id="WP_187467399.1">
    <property type="nucleotide sequence ID" value="NZ_JACSIT010000135.1"/>
</dbReference>
<gene>
    <name evidence="1" type="ORF">H9S92_14415</name>
</gene>
<name>A0A923T9C1_9BACT</name>
<evidence type="ECO:0000313" key="1">
    <source>
        <dbReference type="EMBL" id="MBC6995364.1"/>
    </source>
</evidence>
<sequence length="174" mass="20262">MNNKENQIYSPNVVFVRDVSKEVLIDSVVSCFGIRKITPTDINGFDTKQFSFGLAEVGSWWGIMDNIYYSLYNHKNYLSFIRLLGDEKEVIQIAIGDIDFSYEIRFYKSGELKRELIASNTSCKKDEVKTELNYGKALKGEKYPIDYPQMFSILRYSGLDIKRADLRYYEYSIS</sequence>
<dbReference type="AlphaFoldDB" id="A0A923T9C1"/>
<keyword evidence="2" id="KW-1185">Reference proteome</keyword>
<evidence type="ECO:0000313" key="2">
    <source>
        <dbReference type="Proteomes" id="UP000650081"/>
    </source>
</evidence>
<accession>A0A923T9C1</accession>
<reference evidence="1" key="1">
    <citation type="submission" date="2020-08" db="EMBL/GenBank/DDBJ databases">
        <title>Lewinella bacteria from marine environments.</title>
        <authorList>
            <person name="Zhong Y."/>
        </authorList>
    </citation>
    <scope>NUCLEOTIDE SEQUENCE</scope>
    <source>
        <strain evidence="1">KCTC 42187</strain>
    </source>
</reference>
<proteinExistence type="predicted"/>